<feature type="domain" description="Disease resistance R13L4/SHOC-2-like LRR" evidence="7">
    <location>
        <begin position="218"/>
        <end position="327"/>
    </location>
</feature>
<dbReference type="InterPro" id="IPR042197">
    <property type="entry name" value="Apaf_helical"/>
</dbReference>
<dbReference type="AlphaFoldDB" id="A0A834SWL1"/>
<evidence type="ECO:0000256" key="1">
    <source>
        <dbReference type="ARBA" id="ARBA00022737"/>
    </source>
</evidence>
<dbReference type="EMBL" id="JAAIUW010000010">
    <property type="protein sequence ID" value="KAF7811853.1"/>
    <property type="molecule type" value="Genomic_DNA"/>
</dbReference>
<dbReference type="PANTHER" id="PTHR36766">
    <property type="entry name" value="PLANT BROAD-SPECTRUM MILDEW RESISTANCE PROTEIN RPW8"/>
    <property type="match status" value="1"/>
</dbReference>
<dbReference type="GO" id="GO:0043531">
    <property type="term" value="F:ADP binding"/>
    <property type="evidence" value="ECO:0007669"/>
    <property type="project" value="InterPro"/>
</dbReference>
<evidence type="ECO:0000313" key="9">
    <source>
        <dbReference type="Proteomes" id="UP000634136"/>
    </source>
</evidence>
<evidence type="ECO:0000313" key="8">
    <source>
        <dbReference type="EMBL" id="KAF7811853.1"/>
    </source>
</evidence>
<feature type="domain" description="Disease resistance N-terminal" evidence="6">
    <location>
        <begin position="7"/>
        <end position="58"/>
    </location>
</feature>
<keyword evidence="3" id="KW-0611">Plant defense</keyword>
<dbReference type="OrthoDB" id="2018467at2759"/>
<dbReference type="GO" id="GO:0006952">
    <property type="term" value="P:defense response"/>
    <property type="evidence" value="ECO:0007669"/>
    <property type="project" value="UniProtKB-KW"/>
</dbReference>
<keyword evidence="2" id="KW-0547">Nucleotide-binding</keyword>
<dbReference type="InterPro" id="IPR002182">
    <property type="entry name" value="NB-ARC"/>
</dbReference>
<dbReference type="Pfam" id="PF00931">
    <property type="entry name" value="NB-ARC"/>
    <property type="match status" value="1"/>
</dbReference>
<feature type="domain" description="NB-ARC" evidence="5">
    <location>
        <begin position="122"/>
        <end position="171"/>
    </location>
</feature>
<keyword evidence="1" id="KW-0677">Repeat</keyword>
<evidence type="ECO:0000259" key="6">
    <source>
        <dbReference type="Pfam" id="PF18052"/>
    </source>
</evidence>
<evidence type="ECO:0000256" key="4">
    <source>
        <dbReference type="ARBA" id="ARBA00022840"/>
    </source>
</evidence>
<dbReference type="InterPro" id="IPR041118">
    <property type="entry name" value="Rx_N"/>
</dbReference>
<dbReference type="InterPro" id="IPR055414">
    <property type="entry name" value="LRR_R13L4/SHOC2-like"/>
</dbReference>
<protein>
    <submittedName>
        <fullName evidence="8">Putative disease resistance protein RGA4</fullName>
    </submittedName>
</protein>
<dbReference type="SUPFAM" id="SSF52540">
    <property type="entry name" value="P-loop containing nucleoside triphosphate hydrolases"/>
    <property type="match status" value="1"/>
</dbReference>
<dbReference type="Gene3D" id="3.80.10.10">
    <property type="entry name" value="Ribonuclease Inhibitor"/>
    <property type="match status" value="1"/>
</dbReference>
<proteinExistence type="predicted"/>
<dbReference type="Pfam" id="PF18052">
    <property type="entry name" value="Rx_N"/>
    <property type="match status" value="1"/>
</dbReference>
<accession>A0A834SWL1</accession>
<dbReference type="Gene3D" id="1.10.8.430">
    <property type="entry name" value="Helical domain of apoptotic protease-activating factors"/>
    <property type="match status" value="1"/>
</dbReference>
<keyword evidence="9" id="KW-1185">Reference proteome</keyword>
<dbReference type="InterPro" id="IPR027417">
    <property type="entry name" value="P-loop_NTPase"/>
</dbReference>
<reference evidence="8" key="1">
    <citation type="submission" date="2020-09" db="EMBL/GenBank/DDBJ databases">
        <title>Genome-Enabled Discovery of Anthraquinone Biosynthesis in Senna tora.</title>
        <authorList>
            <person name="Kang S.-H."/>
            <person name="Pandey R.P."/>
            <person name="Lee C.-M."/>
            <person name="Sim J.-S."/>
            <person name="Jeong J.-T."/>
            <person name="Choi B.-S."/>
            <person name="Jung M."/>
            <person name="Ginzburg D."/>
            <person name="Zhao K."/>
            <person name="Won S.Y."/>
            <person name="Oh T.-J."/>
            <person name="Yu Y."/>
            <person name="Kim N.-H."/>
            <person name="Lee O.R."/>
            <person name="Lee T.-H."/>
            <person name="Bashyal P."/>
            <person name="Kim T.-S."/>
            <person name="Lee W.-H."/>
            <person name="Kawkins C."/>
            <person name="Kim C.-K."/>
            <person name="Kim J.S."/>
            <person name="Ahn B.O."/>
            <person name="Rhee S.Y."/>
            <person name="Sohng J.K."/>
        </authorList>
    </citation>
    <scope>NUCLEOTIDE SEQUENCE</scope>
    <source>
        <tissue evidence="8">Leaf</tissue>
    </source>
</reference>
<sequence length="357" mass="40391">MDTIAEKVFQGLTSSALEEFKLLWNAKDDAERMKNTVSAIKATLLVAESKAAKDHQVTLAREIMTRNKIAKKVRIFFSASNQVVYNLKMGHKMREINKRLDDIDDDRKKLQSLNNYPVDLAPVPGAEGSMIIVTTRSETVGKIMGTYPSIMLKGLDEERSWKLFCTIAFEEGKEPTNMEVVDIAKKIVKRCKGVPLAIRTIGRLLYSRTLEETGNGNLPKSIGNLKHLRYLHFQHEWIGIPRVFSRLHNLQTLKLSGDLFPKFARGINKLVNLRHLELNRCGRSMPHGLGQLTSLQTLTNFVLHDKKISRRSGIGGISELGSLNNLRGCLKLEGLVFLRDYNEEEAAFAKLQQKQHL</sequence>
<gene>
    <name evidence="8" type="ORF">G2W53_032829</name>
</gene>
<dbReference type="Proteomes" id="UP000634136">
    <property type="component" value="Unassembled WGS sequence"/>
</dbReference>
<dbReference type="Pfam" id="PF23598">
    <property type="entry name" value="LRR_14"/>
    <property type="match status" value="1"/>
</dbReference>
<organism evidence="8 9">
    <name type="scientific">Senna tora</name>
    <dbReference type="NCBI Taxonomy" id="362788"/>
    <lineage>
        <taxon>Eukaryota</taxon>
        <taxon>Viridiplantae</taxon>
        <taxon>Streptophyta</taxon>
        <taxon>Embryophyta</taxon>
        <taxon>Tracheophyta</taxon>
        <taxon>Spermatophyta</taxon>
        <taxon>Magnoliopsida</taxon>
        <taxon>eudicotyledons</taxon>
        <taxon>Gunneridae</taxon>
        <taxon>Pentapetalae</taxon>
        <taxon>rosids</taxon>
        <taxon>fabids</taxon>
        <taxon>Fabales</taxon>
        <taxon>Fabaceae</taxon>
        <taxon>Caesalpinioideae</taxon>
        <taxon>Cassia clade</taxon>
        <taxon>Senna</taxon>
    </lineage>
</organism>
<dbReference type="GO" id="GO:0005524">
    <property type="term" value="F:ATP binding"/>
    <property type="evidence" value="ECO:0007669"/>
    <property type="project" value="UniProtKB-KW"/>
</dbReference>
<evidence type="ECO:0000256" key="2">
    <source>
        <dbReference type="ARBA" id="ARBA00022741"/>
    </source>
</evidence>
<dbReference type="SUPFAM" id="SSF52058">
    <property type="entry name" value="L domain-like"/>
    <property type="match status" value="1"/>
</dbReference>
<evidence type="ECO:0000259" key="5">
    <source>
        <dbReference type="Pfam" id="PF00931"/>
    </source>
</evidence>
<name>A0A834SWL1_9FABA</name>
<dbReference type="InterPro" id="IPR032675">
    <property type="entry name" value="LRR_dom_sf"/>
</dbReference>
<dbReference type="Gene3D" id="1.20.5.4130">
    <property type="match status" value="1"/>
</dbReference>
<evidence type="ECO:0000256" key="3">
    <source>
        <dbReference type="ARBA" id="ARBA00022821"/>
    </source>
</evidence>
<dbReference type="PANTHER" id="PTHR36766:SF38">
    <property type="entry name" value="DISEASE RESISTANCE PROTEIN RGA3"/>
    <property type="match status" value="1"/>
</dbReference>
<keyword evidence="4" id="KW-0067">ATP-binding</keyword>
<comment type="caution">
    <text evidence="8">The sequence shown here is derived from an EMBL/GenBank/DDBJ whole genome shotgun (WGS) entry which is preliminary data.</text>
</comment>
<evidence type="ECO:0000259" key="7">
    <source>
        <dbReference type="Pfam" id="PF23598"/>
    </source>
</evidence>
<dbReference type="GO" id="GO:0051707">
    <property type="term" value="P:response to other organism"/>
    <property type="evidence" value="ECO:0007669"/>
    <property type="project" value="UniProtKB-ARBA"/>
</dbReference>